<feature type="transmembrane region" description="Helical" evidence="1">
    <location>
        <begin position="174"/>
        <end position="192"/>
    </location>
</feature>
<feature type="transmembrane region" description="Helical" evidence="1">
    <location>
        <begin position="111"/>
        <end position="129"/>
    </location>
</feature>
<keyword evidence="1" id="KW-0812">Transmembrane</keyword>
<protein>
    <recommendedName>
        <fullName evidence="4">ABC transporter permease</fullName>
    </recommendedName>
</protein>
<sequence length="244" mass="26878">MSYWQAARMLSGHLWRREWLGVLGTLAFSLYMGSVMSINVGQLFSGDEVAVGLRVMVDWLYLVLVPIFGTVMNCTIFSIWRNDLFTKKLAILRAYPIPVSVIVGSRIGQSVVMVVTNIAIALSLQYALAPDLRAAVSGIHWFEFGVILASYSLIVNALYILLEQGYSGKRYVQGYLIWFGIVTAGVIALGLLDSHRHFVTEALGWTESGASPAVVACALLCAGMALALCYRKTVNRIRSRSITF</sequence>
<feature type="transmembrane region" description="Helical" evidence="1">
    <location>
        <begin position="59"/>
        <end position="80"/>
    </location>
</feature>
<name>A0ABW0R2L3_9BACL</name>
<keyword evidence="1" id="KW-0472">Membrane</keyword>
<evidence type="ECO:0000313" key="2">
    <source>
        <dbReference type="EMBL" id="MFC5531479.1"/>
    </source>
</evidence>
<evidence type="ECO:0000313" key="3">
    <source>
        <dbReference type="Proteomes" id="UP001596108"/>
    </source>
</evidence>
<feature type="transmembrane region" description="Helical" evidence="1">
    <location>
        <begin position="20"/>
        <end position="39"/>
    </location>
</feature>
<keyword evidence="1" id="KW-1133">Transmembrane helix</keyword>
<accession>A0ABW0R2L3</accession>
<keyword evidence="3" id="KW-1185">Reference proteome</keyword>
<organism evidence="2 3">
    <name type="scientific">Cohnella yongneupensis</name>
    <dbReference type="NCBI Taxonomy" id="425006"/>
    <lineage>
        <taxon>Bacteria</taxon>
        <taxon>Bacillati</taxon>
        <taxon>Bacillota</taxon>
        <taxon>Bacilli</taxon>
        <taxon>Bacillales</taxon>
        <taxon>Paenibacillaceae</taxon>
        <taxon>Cohnella</taxon>
    </lineage>
</organism>
<dbReference type="RefSeq" id="WP_378113441.1">
    <property type="nucleotide sequence ID" value="NZ_JBHSNC010000054.1"/>
</dbReference>
<gene>
    <name evidence="2" type="ORF">ACFPQ4_18830</name>
</gene>
<dbReference type="EMBL" id="JBHSNC010000054">
    <property type="protein sequence ID" value="MFC5531479.1"/>
    <property type="molecule type" value="Genomic_DNA"/>
</dbReference>
<evidence type="ECO:0008006" key="4">
    <source>
        <dbReference type="Google" id="ProtNLM"/>
    </source>
</evidence>
<reference evidence="3" key="1">
    <citation type="journal article" date="2019" name="Int. J. Syst. Evol. Microbiol.">
        <title>The Global Catalogue of Microorganisms (GCM) 10K type strain sequencing project: providing services to taxonomists for standard genome sequencing and annotation.</title>
        <authorList>
            <consortium name="The Broad Institute Genomics Platform"/>
            <consortium name="The Broad Institute Genome Sequencing Center for Infectious Disease"/>
            <person name="Wu L."/>
            <person name="Ma J."/>
        </authorList>
    </citation>
    <scope>NUCLEOTIDE SEQUENCE [LARGE SCALE GENOMIC DNA]</scope>
    <source>
        <strain evidence="3">CGMCC 1.18578</strain>
    </source>
</reference>
<proteinExistence type="predicted"/>
<feature type="transmembrane region" description="Helical" evidence="1">
    <location>
        <begin position="141"/>
        <end position="162"/>
    </location>
</feature>
<feature type="transmembrane region" description="Helical" evidence="1">
    <location>
        <begin position="212"/>
        <end position="230"/>
    </location>
</feature>
<evidence type="ECO:0000256" key="1">
    <source>
        <dbReference type="SAM" id="Phobius"/>
    </source>
</evidence>
<comment type="caution">
    <text evidence="2">The sequence shown here is derived from an EMBL/GenBank/DDBJ whole genome shotgun (WGS) entry which is preliminary data.</text>
</comment>
<dbReference type="Proteomes" id="UP001596108">
    <property type="component" value="Unassembled WGS sequence"/>
</dbReference>